<reference evidence="13 14" key="1">
    <citation type="submission" date="2016-10" db="EMBL/GenBank/DDBJ databases">
        <title>Rodentibacter gen. nov. and new species.</title>
        <authorList>
            <person name="Christensen H."/>
        </authorList>
    </citation>
    <scope>NUCLEOTIDE SEQUENCE [LARGE SCALE GENOMIC DNA]</scope>
    <source>
        <strain evidence="13 14">CCUG17206</strain>
    </source>
</reference>
<dbReference type="SUPFAM" id="SSF47384">
    <property type="entry name" value="Homodimeric domain of signal transducing histidine kinase"/>
    <property type="match status" value="1"/>
</dbReference>
<dbReference type="Gene3D" id="1.10.287.130">
    <property type="match status" value="1"/>
</dbReference>
<name>A0A1V3IRG0_9PAST</name>
<dbReference type="EC" id="2.7.13.3" evidence="3"/>
<dbReference type="SUPFAM" id="SSF55874">
    <property type="entry name" value="ATPase domain of HSP90 chaperone/DNA topoisomerase II/histidine kinase"/>
    <property type="match status" value="1"/>
</dbReference>
<keyword evidence="10 11" id="KW-0472">Membrane</keyword>
<protein>
    <recommendedName>
        <fullName evidence="3">histidine kinase</fullName>
        <ecNumber evidence="3">2.7.13.3</ecNumber>
    </recommendedName>
</protein>
<dbReference type="GO" id="GO:0005886">
    <property type="term" value="C:plasma membrane"/>
    <property type="evidence" value="ECO:0007669"/>
    <property type="project" value="TreeGrafter"/>
</dbReference>
<dbReference type="InterPro" id="IPR004358">
    <property type="entry name" value="Sig_transdc_His_kin-like_C"/>
</dbReference>
<accession>A0A1V3IRG0</accession>
<evidence type="ECO:0000256" key="3">
    <source>
        <dbReference type="ARBA" id="ARBA00012438"/>
    </source>
</evidence>
<comment type="caution">
    <text evidence="13">The sequence shown here is derived from an EMBL/GenBank/DDBJ whole genome shotgun (WGS) entry which is preliminary data.</text>
</comment>
<dbReference type="Gene3D" id="3.30.565.10">
    <property type="entry name" value="Histidine kinase-like ATPase, C-terminal domain"/>
    <property type="match status" value="1"/>
</dbReference>
<dbReference type="InterPro" id="IPR003661">
    <property type="entry name" value="HisK_dim/P_dom"/>
</dbReference>
<evidence type="ECO:0000313" key="13">
    <source>
        <dbReference type="EMBL" id="OOF44845.1"/>
    </source>
</evidence>
<dbReference type="STRING" id="1908260.BKK50_01235"/>
<evidence type="ECO:0000256" key="10">
    <source>
        <dbReference type="ARBA" id="ARBA00023136"/>
    </source>
</evidence>
<evidence type="ECO:0000256" key="8">
    <source>
        <dbReference type="ARBA" id="ARBA00022989"/>
    </source>
</evidence>
<organism evidence="13 14">
    <name type="scientific">Rodentibacter rarus</name>
    <dbReference type="NCBI Taxonomy" id="1908260"/>
    <lineage>
        <taxon>Bacteria</taxon>
        <taxon>Pseudomonadati</taxon>
        <taxon>Pseudomonadota</taxon>
        <taxon>Gammaproteobacteria</taxon>
        <taxon>Pasteurellales</taxon>
        <taxon>Pasteurellaceae</taxon>
        <taxon>Rodentibacter</taxon>
    </lineage>
</organism>
<keyword evidence="5" id="KW-0808">Transferase</keyword>
<feature type="domain" description="Histidine kinase" evidence="12">
    <location>
        <begin position="241"/>
        <end position="454"/>
    </location>
</feature>
<dbReference type="InterPro" id="IPR036890">
    <property type="entry name" value="HATPase_C_sf"/>
</dbReference>
<dbReference type="AlphaFoldDB" id="A0A1V3IRG0"/>
<dbReference type="Pfam" id="PF02518">
    <property type="entry name" value="HATPase_c"/>
    <property type="match status" value="1"/>
</dbReference>
<dbReference type="InterPro" id="IPR050428">
    <property type="entry name" value="TCS_sensor_his_kinase"/>
</dbReference>
<evidence type="ECO:0000256" key="9">
    <source>
        <dbReference type="ARBA" id="ARBA00023012"/>
    </source>
</evidence>
<dbReference type="Proteomes" id="UP000189433">
    <property type="component" value="Unassembled WGS sequence"/>
</dbReference>
<evidence type="ECO:0000256" key="7">
    <source>
        <dbReference type="ARBA" id="ARBA00022777"/>
    </source>
</evidence>
<dbReference type="InterPro" id="IPR003594">
    <property type="entry name" value="HATPase_dom"/>
</dbReference>
<dbReference type="InterPro" id="IPR005467">
    <property type="entry name" value="His_kinase_dom"/>
</dbReference>
<dbReference type="SMART" id="SM00388">
    <property type="entry name" value="HisKA"/>
    <property type="match status" value="1"/>
</dbReference>
<dbReference type="PRINTS" id="PR00344">
    <property type="entry name" value="BCTRLSENSOR"/>
</dbReference>
<dbReference type="SMART" id="SM00387">
    <property type="entry name" value="HATPase_c"/>
    <property type="match status" value="1"/>
</dbReference>
<evidence type="ECO:0000259" key="12">
    <source>
        <dbReference type="PROSITE" id="PS50109"/>
    </source>
</evidence>
<evidence type="ECO:0000256" key="4">
    <source>
        <dbReference type="ARBA" id="ARBA00022553"/>
    </source>
</evidence>
<feature type="transmembrane region" description="Helical" evidence="11">
    <location>
        <begin position="158"/>
        <end position="180"/>
    </location>
</feature>
<keyword evidence="9" id="KW-0902">Two-component regulatory system</keyword>
<dbReference type="GO" id="GO:0000155">
    <property type="term" value="F:phosphorelay sensor kinase activity"/>
    <property type="evidence" value="ECO:0007669"/>
    <property type="project" value="InterPro"/>
</dbReference>
<keyword evidence="6 11" id="KW-0812">Transmembrane</keyword>
<dbReference type="OrthoDB" id="9809766at2"/>
<evidence type="ECO:0000313" key="14">
    <source>
        <dbReference type="Proteomes" id="UP000189433"/>
    </source>
</evidence>
<keyword evidence="7 13" id="KW-0418">Kinase</keyword>
<gene>
    <name evidence="13" type="ORF">BKK50_01235</name>
</gene>
<evidence type="ECO:0000256" key="6">
    <source>
        <dbReference type="ARBA" id="ARBA00022692"/>
    </source>
</evidence>
<comment type="catalytic activity">
    <reaction evidence="1">
        <text>ATP + protein L-histidine = ADP + protein N-phospho-L-histidine.</text>
        <dbReference type="EC" id="2.7.13.3"/>
    </reaction>
</comment>
<evidence type="ECO:0000256" key="11">
    <source>
        <dbReference type="SAM" id="Phobius"/>
    </source>
</evidence>
<dbReference type="PROSITE" id="PS50109">
    <property type="entry name" value="HIS_KIN"/>
    <property type="match status" value="1"/>
</dbReference>
<dbReference type="PANTHER" id="PTHR45436:SF15">
    <property type="entry name" value="SENSOR HISTIDINE KINASE CUSS"/>
    <property type="match status" value="1"/>
</dbReference>
<dbReference type="RefSeq" id="WP_077414563.1">
    <property type="nucleotide sequence ID" value="NZ_MLHJ01000009.1"/>
</dbReference>
<keyword evidence="14" id="KW-1185">Reference proteome</keyword>
<dbReference type="EMBL" id="MLHJ01000009">
    <property type="protein sequence ID" value="OOF44845.1"/>
    <property type="molecule type" value="Genomic_DNA"/>
</dbReference>
<dbReference type="PANTHER" id="PTHR45436">
    <property type="entry name" value="SENSOR HISTIDINE KINASE YKOH"/>
    <property type="match status" value="1"/>
</dbReference>
<keyword evidence="8 11" id="KW-1133">Transmembrane helix</keyword>
<dbReference type="CDD" id="cd00082">
    <property type="entry name" value="HisKA"/>
    <property type="match status" value="1"/>
</dbReference>
<dbReference type="Pfam" id="PF00512">
    <property type="entry name" value="HisKA"/>
    <property type="match status" value="1"/>
</dbReference>
<sequence length="454" mass="51952">MRYSLQFRLILALTILFTLVALSAGGMAFYNTYRETNKLQDEMLERFSGSVNLSENPTALLPPKMLDGRVRVYFDHNRPGAPSTDFPAQMAEGFHNLKKEGKKYRRMLAENMPQEMRPHKHEKNADQFYRTYVRHTPEGRIIVIQDNSYREALAFRNAWSSVLPLLVLFPLVILLTIVIVRSTMKPVQRLSKKVEQRHEQNLQPLPTHQLPSEIRGFVMEINRLLSRTNGFIQQQKRFIADASHELRSPMTALSLQIEQLSTQNLPTETKTQLSAVKQGIQRSRHLLEQLLSLARLQNQGEKPYREMDIQTIFRRVIEDLLPLALEKQQDLGVEGEQEVTFYGNETDFYLLVKTLTDNAIRYTPKGSQIDLSAQTTSEGIRLKVEDNGKGIPEEERQSVLAPFYRVLGSDQQGSGLGLTIAMEIVKHYGGSLTLKDSEKFESGLLVEVWLPRGN</sequence>
<comment type="subcellular location">
    <subcellularLocation>
        <location evidence="2">Membrane</location>
        <topology evidence="2">Multi-pass membrane protein</topology>
    </subcellularLocation>
</comment>
<evidence type="ECO:0000256" key="2">
    <source>
        <dbReference type="ARBA" id="ARBA00004141"/>
    </source>
</evidence>
<evidence type="ECO:0000256" key="1">
    <source>
        <dbReference type="ARBA" id="ARBA00000085"/>
    </source>
</evidence>
<proteinExistence type="predicted"/>
<evidence type="ECO:0000256" key="5">
    <source>
        <dbReference type="ARBA" id="ARBA00022679"/>
    </source>
</evidence>
<dbReference type="InterPro" id="IPR036097">
    <property type="entry name" value="HisK_dim/P_sf"/>
</dbReference>
<keyword evidence="4" id="KW-0597">Phosphoprotein</keyword>